<evidence type="ECO:0000313" key="7">
    <source>
        <dbReference type="Proteomes" id="UP000033551"/>
    </source>
</evidence>
<keyword evidence="3" id="KW-0479">Metal-binding</keyword>
<dbReference type="InterPro" id="IPR036874">
    <property type="entry name" value="Carbonic_anhydrase_sf"/>
</dbReference>
<dbReference type="PANTHER" id="PTHR11002:SF79">
    <property type="entry name" value="CARBONIC ANHYDRASE 2"/>
    <property type="match status" value="1"/>
</dbReference>
<sequence>MLSNTRTSNTEPVREEAAPSRRALLRTAVAGTAAAGSVLALGSSFPASAATSGAAVRPTTPQQALRELEAGNRRWRTHRQEHPHESPATRLRLTTAQHPFAIVLGCVDSRVPPELVFDQGLGDLLTVRSAGEVLDEAVLGSIAYGVLELAVPLVLVLGHQSCGAVKAAVHAEETGERLPAHIQYLADQIRPSIDHAQQGEARVSATIDANARRTRDRLAAEPDLARAISAGKLAVAAARYDLRDQRVRTLR</sequence>
<gene>
    <name evidence="6" type="ORF">VR44_29345</name>
</gene>
<dbReference type="Gene3D" id="3.40.1050.10">
    <property type="entry name" value="Carbonic anhydrase"/>
    <property type="match status" value="1"/>
</dbReference>
<evidence type="ECO:0000313" key="6">
    <source>
        <dbReference type="EMBL" id="KJY26731.1"/>
    </source>
</evidence>
<feature type="binding site" evidence="3">
    <location>
        <position position="159"/>
    </location>
    <ligand>
        <name>Zn(2+)</name>
        <dbReference type="ChEBI" id="CHEBI:29105"/>
    </ligand>
</feature>
<dbReference type="InterPro" id="IPR001765">
    <property type="entry name" value="Carbonic_anhydrase"/>
</dbReference>
<keyword evidence="5" id="KW-0732">Signal</keyword>
<reference evidence="6 7" key="1">
    <citation type="submission" date="2015-02" db="EMBL/GenBank/DDBJ databases">
        <authorList>
            <person name="Ju K.-S."/>
            <person name="Doroghazi J.R."/>
            <person name="Metcalf W."/>
        </authorList>
    </citation>
    <scope>NUCLEOTIDE SEQUENCE [LARGE SCALE GENOMIC DNA]</scope>
    <source>
        <strain evidence="6 7">NRRL ISP-5550</strain>
    </source>
</reference>
<dbReference type="PANTHER" id="PTHR11002">
    <property type="entry name" value="CARBONIC ANHYDRASE"/>
    <property type="match status" value="1"/>
</dbReference>
<dbReference type="EMBL" id="JZWV01000908">
    <property type="protein sequence ID" value="KJY26731.1"/>
    <property type="molecule type" value="Genomic_DNA"/>
</dbReference>
<dbReference type="GO" id="GO:0008270">
    <property type="term" value="F:zinc ion binding"/>
    <property type="evidence" value="ECO:0007669"/>
    <property type="project" value="InterPro"/>
</dbReference>
<feature type="signal peptide" evidence="5">
    <location>
        <begin position="1"/>
        <end position="49"/>
    </location>
</feature>
<feature type="binding site" evidence="3">
    <location>
        <position position="162"/>
    </location>
    <ligand>
        <name>Zn(2+)</name>
        <dbReference type="ChEBI" id="CHEBI:29105"/>
    </ligand>
</feature>
<dbReference type="PATRIC" id="fig|68223.7.peg.2233"/>
<protein>
    <submittedName>
        <fullName evidence="6">Carbonic anhydrase</fullName>
    </submittedName>
</protein>
<evidence type="ECO:0000256" key="1">
    <source>
        <dbReference type="ARBA" id="ARBA00006217"/>
    </source>
</evidence>
<dbReference type="AlphaFoldDB" id="A0A0F4J1D1"/>
<name>A0A0F4J1D1_9ACTN</name>
<comment type="function">
    <text evidence="2">Catalyzes the reversible hydration of carbon dioxide to form bicarbonate.</text>
</comment>
<keyword evidence="7" id="KW-1185">Reference proteome</keyword>
<dbReference type="GO" id="GO:0004089">
    <property type="term" value="F:carbonate dehydratase activity"/>
    <property type="evidence" value="ECO:0007669"/>
    <property type="project" value="InterPro"/>
</dbReference>
<dbReference type="PROSITE" id="PS51318">
    <property type="entry name" value="TAT"/>
    <property type="match status" value="1"/>
</dbReference>
<dbReference type="InterPro" id="IPR006311">
    <property type="entry name" value="TAT_signal"/>
</dbReference>
<feature type="chain" id="PRO_5002470477" evidence="5">
    <location>
        <begin position="50"/>
        <end position="251"/>
    </location>
</feature>
<comment type="caution">
    <text evidence="6">The sequence shown here is derived from an EMBL/GenBank/DDBJ whole genome shotgun (WGS) entry which is preliminary data.</text>
</comment>
<feature type="region of interest" description="Disordered" evidence="4">
    <location>
        <begin position="1"/>
        <end position="21"/>
    </location>
</feature>
<comment type="similarity">
    <text evidence="1">Belongs to the beta-class carbonic anhydrase family.</text>
</comment>
<evidence type="ECO:0000256" key="3">
    <source>
        <dbReference type="PIRSR" id="PIRSR601765-1"/>
    </source>
</evidence>
<dbReference type="SMART" id="SM00947">
    <property type="entry name" value="Pro_CA"/>
    <property type="match status" value="1"/>
</dbReference>
<proteinExistence type="inferred from homology"/>
<accession>A0A0F4J1D1</accession>
<keyword evidence="3" id="KW-0862">Zinc</keyword>
<comment type="cofactor">
    <cofactor evidence="3">
        <name>Zn(2+)</name>
        <dbReference type="ChEBI" id="CHEBI:29105"/>
    </cofactor>
    <text evidence="3">Binds 1 zinc ion per subunit.</text>
</comment>
<dbReference type="RefSeq" id="WP_045950646.1">
    <property type="nucleotide sequence ID" value="NZ_JZWV01000908.1"/>
</dbReference>
<dbReference type="STRING" id="68223.GCA_002028425_06389"/>
<organism evidence="6 7">
    <name type="scientific">Streptomyces katrae</name>
    <dbReference type="NCBI Taxonomy" id="68223"/>
    <lineage>
        <taxon>Bacteria</taxon>
        <taxon>Bacillati</taxon>
        <taxon>Actinomycetota</taxon>
        <taxon>Actinomycetes</taxon>
        <taxon>Kitasatosporales</taxon>
        <taxon>Streptomycetaceae</taxon>
        <taxon>Streptomyces</taxon>
    </lineage>
</organism>
<feature type="binding site" evidence="3">
    <location>
        <position position="108"/>
    </location>
    <ligand>
        <name>Zn(2+)</name>
        <dbReference type="ChEBI" id="CHEBI:29105"/>
    </ligand>
</feature>
<dbReference type="Proteomes" id="UP000033551">
    <property type="component" value="Unassembled WGS sequence"/>
</dbReference>
<dbReference type="Pfam" id="PF00484">
    <property type="entry name" value="Pro_CA"/>
    <property type="match status" value="1"/>
</dbReference>
<feature type="compositionally biased region" description="Polar residues" evidence="4">
    <location>
        <begin position="1"/>
        <end position="11"/>
    </location>
</feature>
<dbReference type="SUPFAM" id="SSF53056">
    <property type="entry name" value="beta-carbonic anhydrase, cab"/>
    <property type="match status" value="1"/>
</dbReference>
<evidence type="ECO:0000256" key="2">
    <source>
        <dbReference type="ARBA" id="ARBA00024993"/>
    </source>
</evidence>
<feature type="binding site" evidence="3">
    <location>
        <position position="106"/>
    </location>
    <ligand>
        <name>Zn(2+)</name>
        <dbReference type="ChEBI" id="CHEBI:29105"/>
    </ligand>
</feature>
<evidence type="ECO:0000256" key="4">
    <source>
        <dbReference type="SAM" id="MobiDB-lite"/>
    </source>
</evidence>
<evidence type="ECO:0000256" key="5">
    <source>
        <dbReference type="SAM" id="SignalP"/>
    </source>
</evidence>